<dbReference type="Pfam" id="PF04082">
    <property type="entry name" value="Fungal_trans"/>
    <property type="match status" value="1"/>
</dbReference>
<dbReference type="InterPro" id="IPR007219">
    <property type="entry name" value="XnlR_reg_dom"/>
</dbReference>
<dbReference type="Pfam" id="PF00172">
    <property type="entry name" value="Zn_clus"/>
    <property type="match status" value="1"/>
</dbReference>
<evidence type="ECO:0000256" key="1">
    <source>
        <dbReference type="ARBA" id="ARBA00004123"/>
    </source>
</evidence>
<dbReference type="GO" id="GO:0005634">
    <property type="term" value="C:nucleus"/>
    <property type="evidence" value="ECO:0007669"/>
    <property type="project" value="UniProtKB-SubCell"/>
</dbReference>
<evidence type="ECO:0000313" key="10">
    <source>
        <dbReference type="EMBL" id="KAG2223434.1"/>
    </source>
</evidence>
<feature type="compositionally biased region" description="Polar residues" evidence="8">
    <location>
        <begin position="260"/>
        <end position="269"/>
    </location>
</feature>
<proteinExistence type="predicted"/>
<protein>
    <recommendedName>
        <fullName evidence="9">Zn(2)-C6 fungal-type domain-containing protein</fullName>
    </recommendedName>
</protein>
<keyword evidence="3" id="KW-0862">Zinc</keyword>
<dbReference type="EMBL" id="JAEPRB010000061">
    <property type="protein sequence ID" value="KAG2223434.1"/>
    <property type="molecule type" value="Genomic_DNA"/>
</dbReference>
<dbReference type="GO" id="GO:0008270">
    <property type="term" value="F:zinc ion binding"/>
    <property type="evidence" value="ECO:0007669"/>
    <property type="project" value="InterPro"/>
</dbReference>
<feature type="compositionally biased region" description="Pro residues" evidence="8">
    <location>
        <begin position="857"/>
        <end position="868"/>
    </location>
</feature>
<feature type="compositionally biased region" description="Low complexity" evidence="8">
    <location>
        <begin position="460"/>
        <end position="478"/>
    </location>
</feature>
<feature type="compositionally biased region" description="Acidic residues" evidence="8">
    <location>
        <begin position="155"/>
        <end position="168"/>
    </location>
</feature>
<feature type="region of interest" description="Disordered" evidence="8">
    <location>
        <begin position="141"/>
        <end position="168"/>
    </location>
</feature>
<keyword evidence="11" id="KW-1185">Reference proteome</keyword>
<comment type="caution">
    <text evidence="10">The sequence shown here is derived from an EMBL/GenBank/DDBJ whole genome shotgun (WGS) entry which is preliminary data.</text>
</comment>
<evidence type="ECO:0000256" key="7">
    <source>
        <dbReference type="ARBA" id="ARBA00023242"/>
    </source>
</evidence>
<organism evidence="10 11">
    <name type="scientific">Circinella minor</name>
    <dbReference type="NCBI Taxonomy" id="1195481"/>
    <lineage>
        <taxon>Eukaryota</taxon>
        <taxon>Fungi</taxon>
        <taxon>Fungi incertae sedis</taxon>
        <taxon>Mucoromycota</taxon>
        <taxon>Mucoromycotina</taxon>
        <taxon>Mucoromycetes</taxon>
        <taxon>Mucorales</taxon>
        <taxon>Lichtheimiaceae</taxon>
        <taxon>Circinella</taxon>
    </lineage>
</organism>
<dbReference type="SMART" id="SM00066">
    <property type="entry name" value="GAL4"/>
    <property type="match status" value="1"/>
</dbReference>
<sequence>MNSLHYSPTASASNPLHTHKNNLPTPSPSLSSAPIPLKRTRAKRSCDFCRKRKSRCDADASVPCSNCRAWGYTCEFQTVRKKRGPPSIYVDNLEKRCKKMEQLLISLTNSSIKELEKNDFQYEILPDKALAAATATSSFAAAATVSSPPAPSDSSSEDDEDDEDDFDPTADIQQQLTKLDLKDYDTIKYTGHSAGLQVIDHDVFKSKPYIRWPGRDNVVLQMMGQDELMIVHTGKPDTRLDVGLSMRSSVFDNGHDQRSHPSSSPTVNKRPTKQLSDKMIGLYFSHLHPFLPIINKTRFFDQYNAGRAPQVLVQSILALTFRFSGQHFKDKHANEFGDVYFRKVMKRLRDSLRSRLCHVQAALLMTLYLDMDDGDVESVQWYTLGSAIRMAQDLGLHRSCTYWKLPASEIETRHRVFYVCYILDRWMSARAGKPLTILDRDFDTSMPSTYEVTDNDDTETTGNDNNITTRTTTTATTNQDQKQKQPIYQHFILLIKLSEILGRVLKALYAPKAKRSNSNAGLDDPTILVVFDRRLKNWKALLDEEGDGVISPTQKGHLLVFYYTIVLLVHRPFIQLSATEFPDLQTIVADSRKTCTQAATSISDILRHYSSMPTEEHSSLSLCLPTCFVYAMFQSSLAHLSNVLQDRASSQNLQTLQESVSLLKLHQHLCPAPRVIEILHMLITINNLPFDSISLPPLSPKLSSTGQALPSTLTLAPSISSPSPTSHRHSYQHNTALISSTNTLHQQQNPPTKTINNNNDNGGRPHSDEEYPKSNHLFERMLNCSVVGGITPDIRSDVESAISQQPTNYFLPQPETSQLSINYHYQQSASSFRNNSNSHHDYSFPLSLATHHHTPLPHHPPPPPPPQALPTIAGVAAAAAAFHTQQPSPQHYMMTS</sequence>
<evidence type="ECO:0000256" key="3">
    <source>
        <dbReference type="ARBA" id="ARBA00022833"/>
    </source>
</evidence>
<evidence type="ECO:0000256" key="6">
    <source>
        <dbReference type="ARBA" id="ARBA00023163"/>
    </source>
</evidence>
<gene>
    <name evidence="10" type="ORF">INT45_001740</name>
</gene>
<dbReference type="PANTHER" id="PTHR31313:SF81">
    <property type="entry name" value="TY1 ENHANCER ACTIVATOR"/>
    <property type="match status" value="1"/>
</dbReference>
<dbReference type="AlphaFoldDB" id="A0A8H7VQL9"/>
<dbReference type="InterPro" id="IPR001138">
    <property type="entry name" value="Zn2Cys6_DnaBD"/>
</dbReference>
<dbReference type="InterPro" id="IPR036864">
    <property type="entry name" value="Zn2-C6_fun-type_DNA-bd_sf"/>
</dbReference>
<reference evidence="10 11" key="1">
    <citation type="submission" date="2020-12" db="EMBL/GenBank/DDBJ databases">
        <title>Metabolic potential, ecology and presence of endohyphal bacteria is reflected in genomic diversity of Mucoromycotina.</title>
        <authorList>
            <person name="Muszewska A."/>
            <person name="Okrasinska A."/>
            <person name="Steczkiewicz K."/>
            <person name="Drgas O."/>
            <person name="Orlowska M."/>
            <person name="Perlinska-Lenart U."/>
            <person name="Aleksandrzak-Piekarczyk T."/>
            <person name="Szatraj K."/>
            <person name="Zielenkiewicz U."/>
            <person name="Pilsyk S."/>
            <person name="Malc E."/>
            <person name="Mieczkowski P."/>
            <person name="Kruszewska J.S."/>
            <person name="Biernat P."/>
            <person name="Pawlowska J."/>
        </authorList>
    </citation>
    <scope>NUCLEOTIDE SEQUENCE [LARGE SCALE GENOMIC DNA]</scope>
    <source>
        <strain evidence="10 11">CBS 142.35</strain>
    </source>
</reference>
<dbReference type="GO" id="GO:0006351">
    <property type="term" value="P:DNA-templated transcription"/>
    <property type="evidence" value="ECO:0007669"/>
    <property type="project" value="InterPro"/>
</dbReference>
<keyword evidence="2" id="KW-0479">Metal-binding</keyword>
<evidence type="ECO:0000256" key="8">
    <source>
        <dbReference type="SAM" id="MobiDB-lite"/>
    </source>
</evidence>
<dbReference type="GO" id="GO:0003677">
    <property type="term" value="F:DNA binding"/>
    <property type="evidence" value="ECO:0007669"/>
    <property type="project" value="UniProtKB-KW"/>
</dbReference>
<name>A0A8H7VQL9_9FUNG</name>
<accession>A0A8H7VQL9</accession>
<feature type="compositionally biased region" description="Basic and acidic residues" evidence="8">
    <location>
        <begin position="763"/>
        <end position="772"/>
    </location>
</feature>
<keyword evidence="5" id="KW-0238">DNA-binding</keyword>
<feature type="region of interest" description="Disordered" evidence="8">
    <location>
        <begin position="450"/>
        <end position="481"/>
    </location>
</feature>
<keyword evidence="7" id="KW-0539">Nucleus</keyword>
<dbReference type="CDD" id="cd00067">
    <property type="entry name" value="GAL4"/>
    <property type="match status" value="1"/>
</dbReference>
<comment type="subcellular location">
    <subcellularLocation>
        <location evidence="1">Nucleus</location>
    </subcellularLocation>
</comment>
<evidence type="ECO:0000256" key="4">
    <source>
        <dbReference type="ARBA" id="ARBA00023015"/>
    </source>
</evidence>
<dbReference type="PROSITE" id="PS00463">
    <property type="entry name" value="ZN2_CY6_FUNGAL_1"/>
    <property type="match status" value="1"/>
</dbReference>
<dbReference type="GO" id="GO:0000981">
    <property type="term" value="F:DNA-binding transcription factor activity, RNA polymerase II-specific"/>
    <property type="evidence" value="ECO:0007669"/>
    <property type="project" value="InterPro"/>
</dbReference>
<feature type="compositionally biased region" description="Polar residues" evidence="8">
    <location>
        <begin position="743"/>
        <end position="761"/>
    </location>
</feature>
<dbReference type="InterPro" id="IPR051615">
    <property type="entry name" value="Transcr_Regulatory_Elem"/>
</dbReference>
<feature type="compositionally biased region" description="Polar residues" evidence="8">
    <location>
        <begin position="1"/>
        <end position="16"/>
    </location>
</feature>
<evidence type="ECO:0000256" key="5">
    <source>
        <dbReference type="ARBA" id="ARBA00023125"/>
    </source>
</evidence>
<dbReference type="SUPFAM" id="SSF57701">
    <property type="entry name" value="Zn2/Cys6 DNA-binding domain"/>
    <property type="match status" value="1"/>
</dbReference>
<keyword evidence="4" id="KW-0805">Transcription regulation</keyword>
<dbReference type="PROSITE" id="PS50048">
    <property type="entry name" value="ZN2_CY6_FUNGAL_2"/>
    <property type="match status" value="1"/>
</dbReference>
<dbReference type="OrthoDB" id="2110361at2759"/>
<dbReference type="PANTHER" id="PTHR31313">
    <property type="entry name" value="TY1 ENHANCER ACTIVATOR"/>
    <property type="match status" value="1"/>
</dbReference>
<dbReference type="CDD" id="cd12148">
    <property type="entry name" value="fungal_TF_MHR"/>
    <property type="match status" value="1"/>
</dbReference>
<dbReference type="SMART" id="SM00906">
    <property type="entry name" value="Fungal_trans"/>
    <property type="match status" value="1"/>
</dbReference>
<feature type="region of interest" description="Disordered" evidence="8">
    <location>
        <begin position="250"/>
        <end position="271"/>
    </location>
</feature>
<feature type="non-terminal residue" evidence="10">
    <location>
        <position position="1"/>
    </location>
</feature>
<feature type="domain" description="Zn(2)-C6 fungal-type" evidence="9">
    <location>
        <begin position="45"/>
        <end position="76"/>
    </location>
</feature>
<dbReference type="Gene3D" id="4.10.240.10">
    <property type="entry name" value="Zn(2)-C6 fungal-type DNA-binding domain"/>
    <property type="match status" value="1"/>
</dbReference>
<keyword evidence="6" id="KW-0804">Transcription</keyword>
<evidence type="ECO:0000256" key="2">
    <source>
        <dbReference type="ARBA" id="ARBA00022723"/>
    </source>
</evidence>
<feature type="region of interest" description="Disordered" evidence="8">
    <location>
        <begin position="743"/>
        <end position="772"/>
    </location>
</feature>
<dbReference type="Proteomes" id="UP000646827">
    <property type="component" value="Unassembled WGS sequence"/>
</dbReference>
<evidence type="ECO:0000259" key="9">
    <source>
        <dbReference type="PROSITE" id="PS50048"/>
    </source>
</evidence>
<feature type="region of interest" description="Disordered" evidence="8">
    <location>
        <begin position="1"/>
        <end position="36"/>
    </location>
</feature>
<feature type="region of interest" description="Disordered" evidence="8">
    <location>
        <begin position="849"/>
        <end position="870"/>
    </location>
</feature>
<evidence type="ECO:0000313" key="11">
    <source>
        <dbReference type="Proteomes" id="UP000646827"/>
    </source>
</evidence>